<organism evidence="1 2">
    <name type="scientific">Salipiger abyssi</name>
    <dbReference type="NCBI Taxonomy" id="1250539"/>
    <lineage>
        <taxon>Bacteria</taxon>
        <taxon>Pseudomonadati</taxon>
        <taxon>Pseudomonadota</taxon>
        <taxon>Alphaproteobacteria</taxon>
        <taxon>Rhodobacterales</taxon>
        <taxon>Roseobacteraceae</taxon>
        <taxon>Salipiger</taxon>
    </lineage>
</organism>
<dbReference type="Proteomes" id="UP000187059">
    <property type="component" value="Chromosome"/>
</dbReference>
<sequence length="47" mass="5170">MKKQSRFIKSVVATAKSAEVTLPFARGARRAETIARRKGQAAILKRA</sequence>
<reference evidence="1 2" key="1">
    <citation type="submission" date="2016-04" db="EMBL/GenBank/DDBJ databases">
        <title>Deep-sea bacteria in the southern Pacific.</title>
        <authorList>
            <person name="Tang K."/>
        </authorList>
    </citation>
    <scope>NUCLEOTIDE SEQUENCE [LARGE SCALE GENOMIC DNA]</scope>
    <source>
        <strain evidence="1 2">JLT2014</strain>
    </source>
</reference>
<dbReference type="STRING" id="1250539.Ga0080574_TMP1497"/>
<evidence type="ECO:0000313" key="2">
    <source>
        <dbReference type="Proteomes" id="UP000187059"/>
    </source>
</evidence>
<name>A0A1P8UR11_9RHOB</name>
<keyword evidence="2" id="KW-1185">Reference proteome</keyword>
<dbReference type="RefSeq" id="WP_198039784.1">
    <property type="nucleotide sequence ID" value="NZ_CP015093.1"/>
</dbReference>
<dbReference type="KEGG" id="paby:Ga0080574_TMP1497"/>
<protein>
    <submittedName>
        <fullName evidence="1">Uncharacterized protein</fullName>
    </submittedName>
</protein>
<accession>A0A1P8UR11</accession>
<evidence type="ECO:0000313" key="1">
    <source>
        <dbReference type="EMBL" id="APZ51831.1"/>
    </source>
</evidence>
<dbReference type="AlphaFoldDB" id="A0A1P8UR11"/>
<gene>
    <name evidence="1" type="ORF">Ga0080574_TMP1497</name>
</gene>
<proteinExistence type="predicted"/>
<dbReference type="EMBL" id="CP015093">
    <property type="protein sequence ID" value="APZ51831.1"/>
    <property type="molecule type" value="Genomic_DNA"/>
</dbReference>